<dbReference type="GO" id="GO:0016887">
    <property type="term" value="F:ATP hydrolysis activity"/>
    <property type="evidence" value="ECO:0007669"/>
    <property type="project" value="InterPro"/>
</dbReference>
<dbReference type="Proteomes" id="UP000218965">
    <property type="component" value="Chromosome"/>
</dbReference>
<dbReference type="InterPro" id="IPR050107">
    <property type="entry name" value="ABC_carbohydrate_import_ATPase"/>
</dbReference>
<keyword evidence="1" id="KW-0813">Transport</keyword>
<keyword evidence="4 6" id="KW-0067">ATP-binding</keyword>
<reference evidence="6 7" key="2">
    <citation type="submission" date="2016-01" db="EMBL/GenBank/DDBJ databases">
        <title>Microcella alkaliphila JAM AC0309 whole genome shotgun sequence.</title>
        <authorList>
            <person name="Kurata A."/>
            <person name="Hirose Y."/>
            <person name="Kishimoto N."/>
            <person name="Kobayashi T."/>
        </authorList>
    </citation>
    <scope>NUCLEOTIDE SEQUENCE [LARGE SCALE GENOMIC DNA]</scope>
    <source>
        <strain evidence="6 7">JAM AC0309</strain>
    </source>
</reference>
<evidence type="ECO:0000313" key="6">
    <source>
        <dbReference type="EMBL" id="BAU33328.1"/>
    </source>
</evidence>
<dbReference type="AlphaFoldDB" id="A0A0U5BC62"/>
<evidence type="ECO:0000313" key="7">
    <source>
        <dbReference type="Proteomes" id="UP000218965"/>
    </source>
</evidence>
<dbReference type="InterPro" id="IPR027417">
    <property type="entry name" value="P-loop_NTPase"/>
</dbReference>
<dbReference type="InterPro" id="IPR003439">
    <property type="entry name" value="ABC_transporter-like_ATP-bd"/>
</dbReference>
<dbReference type="KEGG" id="malk:MalAC0309_2488"/>
<dbReference type="EMBL" id="AP017315">
    <property type="protein sequence ID" value="BAU33328.1"/>
    <property type="molecule type" value="Genomic_DNA"/>
</dbReference>
<dbReference type="PANTHER" id="PTHR43790">
    <property type="entry name" value="CARBOHYDRATE TRANSPORT ATP-BINDING PROTEIN MG119-RELATED"/>
    <property type="match status" value="1"/>
</dbReference>
<sequence>MGIRVSSVSQVAGNLSGGNQQKVSVAKWLAADTEIIIIDEPTVGIDVRTKAALHNLIMDLADEGMSVILISSDLVEMIQIADRVMVMRDYQFVGELENSKSYHDMSTQVMDAIQKGASAVA</sequence>
<dbReference type="PANTHER" id="PTHR43790:SF9">
    <property type="entry name" value="GALACTOFURANOSE TRANSPORTER ATP-BINDING PROTEIN YTFR"/>
    <property type="match status" value="1"/>
</dbReference>
<evidence type="ECO:0000259" key="5">
    <source>
        <dbReference type="Pfam" id="PF00005"/>
    </source>
</evidence>
<evidence type="ECO:0000256" key="4">
    <source>
        <dbReference type="ARBA" id="ARBA00022840"/>
    </source>
</evidence>
<gene>
    <name evidence="6" type="ORF">MalAC0309_2488</name>
</gene>
<organism evidence="6 7">
    <name type="scientific">Microcella alkaliphila</name>
    <dbReference type="NCBI Taxonomy" id="279828"/>
    <lineage>
        <taxon>Bacteria</taxon>
        <taxon>Bacillati</taxon>
        <taxon>Actinomycetota</taxon>
        <taxon>Actinomycetes</taxon>
        <taxon>Micrococcales</taxon>
        <taxon>Microbacteriaceae</taxon>
        <taxon>Microcella</taxon>
    </lineage>
</organism>
<feature type="domain" description="ABC transporter" evidence="5">
    <location>
        <begin position="8"/>
        <end position="42"/>
    </location>
</feature>
<dbReference type="Pfam" id="PF00005">
    <property type="entry name" value="ABC_tran"/>
    <property type="match status" value="1"/>
</dbReference>
<name>A0A0U5BC62_9MICO</name>
<dbReference type="GO" id="GO:0005524">
    <property type="term" value="F:ATP binding"/>
    <property type="evidence" value="ECO:0007669"/>
    <property type="project" value="UniProtKB-KW"/>
</dbReference>
<accession>A0A0U5BC62</accession>
<evidence type="ECO:0000256" key="2">
    <source>
        <dbReference type="ARBA" id="ARBA00022737"/>
    </source>
</evidence>
<keyword evidence="3" id="KW-0547">Nucleotide-binding</keyword>
<keyword evidence="6" id="KW-0762">Sugar transport</keyword>
<evidence type="ECO:0000256" key="1">
    <source>
        <dbReference type="ARBA" id="ARBA00022448"/>
    </source>
</evidence>
<reference evidence="7" key="1">
    <citation type="submission" date="2015-12" db="EMBL/GenBank/DDBJ databases">
        <authorList>
            <person name="Shamseldin A."/>
            <person name="Moawad H."/>
            <person name="Abd El-Rahim W.M."/>
            <person name="Sadowsky M.J."/>
        </authorList>
    </citation>
    <scope>NUCLEOTIDE SEQUENCE [LARGE SCALE GENOMIC DNA]</scope>
    <source>
        <strain evidence="7">JAM AC0309</strain>
    </source>
</reference>
<proteinExistence type="predicted"/>
<dbReference type="Gene3D" id="3.40.50.300">
    <property type="entry name" value="P-loop containing nucleotide triphosphate hydrolases"/>
    <property type="match status" value="1"/>
</dbReference>
<dbReference type="SUPFAM" id="SSF52540">
    <property type="entry name" value="P-loop containing nucleoside triphosphate hydrolases"/>
    <property type="match status" value="1"/>
</dbReference>
<evidence type="ECO:0000256" key="3">
    <source>
        <dbReference type="ARBA" id="ARBA00022741"/>
    </source>
</evidence>
<protein>
    <submittedName>
        <fullName evidence="6">Simple sugar transporter ATP-binding protein</fullName>
    </submittedName>
</protein>
<keyword evidence="2" id="KW-0677">Repeat</keyword>